<name>A0A975G3L8_9CAUL</name>
<accession>A0A975G3L8</accession>
<dbReference type="EMBL" id="CP073078">
    <property type="protein sequence ID" value="QUD89892.1"/>
    <property type="molecule type" value="Genomic_DNA"/>
</dbReference>
<keyword evidence="2" id="KW-1185">Reference proteome</keyword>
<protein>
    <submittedName>
        <fullName evidence="1">Uncharacterized protein</fullName>
    </submittedName>
</protein>
<dbReference type="KEGG" id="caul:KCG34_08520"/>
<gene>
    <name evidence="1" type="ORF">KCG34_08520</name>
</gene>
<organism evidence="1 2">
    <name type="scientific">Phenylobacterium montanum</name>
    <dbReference type="NCBI Taxonomy" id="2823693"/>
    <lineage>
        <taxon>Bacteria</taxon>
        <taxon>Pseudomonadati</taxon>
        <taxon>Pseudomonadota</taxon>
        <taxon>Alphaproteobacteria</taxon>
        <taxon>Caulobacterales</taxon>
        <taxon>Caulobacteraceae</taxon>
        <taxon>Phenylobacterium</taxon>
    </lineage>
</organism>
<dbReference type="Proteomes" id="UP000676409">
    <property type="component" value="Chromosome"/>
</dbReference>
<dbReference type="AlphaFoldDB" id="A0A975G3L8"/>
<evidence type="ECO:0000313" key="1">
    <source>
        <dbReference type="EMBL" id="QUD89892.1"/>
    </source>
</evidence>
<evidence type="ECO:0000313" key="2">
    <source>
        <dbReference type="Proteomes" id="UP000676409"/>
    </source>
</evidence>
<proteinExistence type="predicted"/>
<reference evidence="1" key="1">
    <citation type="submission" date="2021-04" db="EMBL/GenBank/DDBJ databases">
        <title>The complete genome sequence of Caulobacter sp. S6.</title>
        <authorList>
            <person name="Tang Y."/>
            <person name="Ouyang W."/>
            <person name="Liu Q."/>
            <person name="Huang B."/>
            <person name="Guo Z."/>
            <person name="Lei P."/>
        </authorList>
    </citation>
    <scope>NUCLEOTIDE SEQUENCE</scope>
    <source>
        <strain evidence="1">S6</strain>
    </source>
</reference>
<dbReference type="RefSeq" id="WP_211939943.1">
    <property type="nucleotide sequence ID" value="NZ_CP073078.1"/>
</dbReference>
<sequence length="91" mass="9486">MKSAHNPAATASTTVAFRFRAEIEQATAQGVPPGDMALHLTLRDVALLQRDPAVPVADISFAGGTMTFLGVTIHKGEVSRSVLNLPSASEA</sequence>